<proteinExistence type="inferred from homology"/>
<evidence type="ECO:0000313" key="7">
    <source>
        <dbReference type="Proteomes" id="UP000612362"/>
    </source>
</evidence>
<name>A0A8J3HYC6_9CHLR</name>
<dbReference type="GO" id="GO:0008033">
    <property type="term" value="P:tRNA processing"/>
    <property type="evidence" value="ECO:0007669"/>
    <property type="project" value="UniProtKB-KW"/>
</dbReference>
<dbReference type="EMBL" id="BNJF01000001">
    <property type="protein sequence ID" value="GHO42892.1"/>
    <property type="molecule type" value="Genomic_DNA"/>
</dbReference>
<accession>A0A8J3HYC6</accession>
<sequence>MFVPELSHPYEVFEHTADIGLHAYGRDLPELFIHAAQGMESLMVSPEQVQLATTQEIGVEAHDHLSLLIAWLDELIFLFDTQFFLPRTFEMLDFSETHLRARATGEAYDAQRHEMSSAIKAVTWHEAAITRDDNSRYQARIIFDI</sequence>
<protein>
    <submittedName>
        <fullName evidence="6">Protein archease</fullName>
    </submittedName>
</protein>
<evidence type="ECO:0000313" key="6">
    <source>
        <dbReference type="EMBL" id="GHO42892.1"/>
    </source>
</evidence>
<evidence type="ECO:0000256" key="2">
    <source>
        <dbReference type="ARBA" id="ARBA00022694"/>
    </source>
</evidence>
<feature type="domain" description="Archease" evidence="5">
    <location>
        <begin position="10"/>
        <end position="145"/>
    </location>
</feature>
<dbReference type="InterPro" id="IPR023572">
    <property type="entry name" value="Archease_dom"/>
</dbReference>
<gene>
    <name evidence="6" type="ORF">KSX_10550</name>
</gene>
<keyword evidence="3" id="KW-0479">Metal-binding</keyword>
<organism evidence="6 7">
    <name type="scientific">Ktedonospora formicarum</name>
    <dbReference type="NCBI Taxonomy" id="2778364"/>
    <lineage>
        <taxon>Bacteria</taxon>
        <taxon>Bacillati</taxon>
        <taxon>Chloroflexota</taxon>
        <taxon>Ktedonobacteria</taxon>
        <taxon>Ktedonobacterales</taxon>
        <taxon>Ktedonobacteraceae</taxon>
        <taxon>Ktedonospora</taxon>
    </lineage>
</organism>
<dbReference type="PANTHER" id="PTHR12682:SF11">
    <property type="entry name" value="PROTEIN ARCHEASE"/>
    <property type="match status" value="1"/>
</dbReference>
<dbReference type="Gene3D" id="3.55.10.10">
    <property type="entry name" value="Archease domain"/>
    <property type="match status" value="1"/>
</dbReference>
<dbReference type="SUPFAM" id="SSF69819">
    <property type="entry name" value="MTH1598-like"/>
    <property type="match status" value="1"/>
</dbReference>
<evidence type="ECO:0000256" key="4">
    <source>
        <dbReference type="ARBA" id="ARBA00022837"/>
    </source>
</evidence>
<dbReference type="Pfam" id="PF01951">
    <property type="entry name" value="Archease"/>
    <property type="match status" value="1"/>
</dbReference>
<reference evidence="6" key="1">
    <citation type="submission" date="2020-10" db="EMBL/GenBank/DDBJ databases">
        <title>Taxonomic study of unclassified bacteria belonging to the class Ktedonobacteria.</title>
        <authorList>
            <person name="Yabe S."/>
            <person name="Wang C.M."/>
            <person name="Zheng Y."/>
            <person name="Sakai Y."/>
            <person name="Cavaletti L."/>
            <person name="Monciardini P."/>
            <person name="Donadio S."/>
        </authorList>
    </citation>
    <scope>NUCLEOTIDE SEQUENCE</scope>
    <source>
        <strain evidence="6">SOSP1-1</strain>
    </source>
</reference>
<evidence type="ECO:0000256" key="1">
    <source>
        <dbReference type="ARBA" id="ARBA00007963"/>
    </source>
</evidence>
<dbReference type="PANTHER" id="PTHR12682">
    <property type="entry name" value="ARCHEASE"/>
    <property type="match status" value="1"/>
</dbReference>
<dbReference type="Proteomes" id="UP000612362">
    <property type="component" value="Unassembled WGS sequence"/>
</dbReference>
<dbReference type="InterPro" id="IPR036820">
    <property type="entry name" value="Archease_dom_sf"/>
</dbReference>
<dbReference type="AlphaFoldDB" id="A0A8J3HYC6"/>
<comment type="caution">
    <text evidence="6">The sequence shown here is derived from an EMBL/GenBank/DDBJ whole genome shotgun (WGS) entry which is preliminary data.</text>
</comment>
<comment type="similarity">
    <text evidence="1">Belongs to the archease family.</text>
</comment>
<evidence type="ECO:0000259" key="5">
    <source>
        <dbReference type="Pfam" id="PF01951"/>
    </source>
</evidence>
<dbReference type="GO" id="GO:0046872">
    <property type="term" value="F:metal ion binding"/>
    <property type="evidence" value="ECO:0007669"/>
    <property type="project" value="UniProtKB-KW"/>
</dbReference>
<keyword evidence="4" id="KW-0106">Calcium</keyword>
<dbReference type="InterPro" id="IPR002804">
    <property type="entry name" value="Archease"/>
</dbReference>
<evidence type="ECO:0000256" key="3">
    <source>
        <dbReference type="ARBA" id="ARBA00022723"/>
    </source>
</evidence>
<keyword evidence="2" id="KW-0819">tRNA processing</keyword>
<keyword evidence="7" id="KW-1185">Reference proteome</keyword>